<dbReference type="CDD" id="cd04461">
    <property type="entry name" value="S1_Rrp5_repeat_hs8_sc7"/>
    <property type="match status" value="1"/>
</dbReference>
<evidence type="ECO:0000256" key="15">
    <source>
        <dbReference type="SAM" id="SignalP"/>
    </source>
</evidence>
<reference evidence="17" key="1">
    <citation type="submission" date="2020-06" db="EMBL/GenBank/DDBJ databases">
        <authorList>
            <consortium name="Wellcome Sanger Institute Data Sharing"/>
        </authorList>
    </citation>
    <scope>NUCLEOTIDE SEQUENCE [LARGE SCALE GENOMIC DNA]</scope>
</reference>
<evidence type="ECO:0000256" key="11">
    <source>
        <dbReference type="ARBA" id="ARBA00067510"/>
    </source>
</evidence>
<feature type="signal peptide" evidence="15">
    <location>
        <begin position="1"/>
        <end position="16"/>
    </location>
</feature>
<feature type="compositionally biased region" description="Basic and acidic residues" evidence="14">
    <location>
        <begin position="1442"/>
        <end position="1452"/>
    </location>
</feature>
<dbReference type="FunFam" id="1.25.40.10:FF:000065">
    <property type="entry name" value="Programmed cell death 11"/>
    <property type="match status" value="1"/>
</dbReference>
<keyword evidence="4" id="KW-0597">Phosphoprotein</keyword>
<comment type="subunit">
    <text evidence="10">Interacts with NF-kappa-B p50/NFKB1 and NF-kappa-B p65/RELA.</text>
</comment>
<keyword evidence="18" id="KW-1185">Reference proteome</keyword>
<dbReference type="Pfam" id="PF05843">
    <property type="entry name" value="Suf"/>
    <property type="match status" value="1"/>
</dbReference>
<evidence type="ECO:0000256" key="4">
    <source>
        <dbReference type="ARBA" id="ARBA00022553"/>
    </source>
</evidence>
<feature type="compositionally biased region" description="Basic and acidic residues" evidence="14">
    <location>
        <begin position="1474"/>
        <end position="1489"/>
    </location>
</feature>
<evidence type="ECO:0000256" key="2">
    <source>
        <dbReference type="ARBA" id="ARBA00022499"/>
    </source>
</evidence>
<dbReference type="FunFam" id="2.40.50.140:FF:000148">
    <property type="entry name" value="protein RRP5 homolog isoform X1"/>
    <property type="match status" value="1"/>
</dbReference>
<evidence type="ECO:0000256" key="1">
    <source>
        <dbReference type="ARBA" id="ARBA00004604"/>
    </source>
</evidence>
<dbReference type="CDD" id="cd05698">
    <property type="entry name" value="S1_Rrp5_repeat_hs6_sc5"/>
    <property type="match status" value="1"/>
</dbReference>
<feature type="domain" description="S1 motif" evidence="16">
    <location>
        <begin position="1043"/>
        <end position="1118"/>
    </location>
</feature>
<feature type="domain" description="S1 motif" evidence="16">
    <location>
        <begin position="1330"/>
        <end position="1402"/>
    </location>
</feature>
<dbReference type="InterPro" id="IPR057302">
    <property type="entry name" value="Rrp5_S1"/>
</dbReference>
<dbReference type="InterPro" id="IPR045209">
    <property type="entry name" value="Rrp5"/>
</dbReference>
<dbReference type="GO" id="GO:0003723">
    <property type="term" value="F:RNA binding"/>
    <property type="evidence" value="ECO:0007669"/>
    <property type="project" value="TreeGrafter"/>
</dbReference>
<feature type="domain" description="S1 motif" evidence="16">
    <location>
        <begin position="310"/>
        <end position="375"/>
    </location>
</feature>
<dbReference type="PROSITE" id="PS50126">
    <property type="entry name" value="S1"/>
    <property type="match status" value="9"/>
</dbReference>
<keyword evidence="13" id="KW-0802">TPR repeat</keyword>
<feature type="domain" description="S1 motif" evidence="16">
    <location>
        <begin position="484"/>
        <end position="553"/>
    </location>
</feature>
<dbReference type="InterPro" id="IPR019734">
    <property type="entry name" value="TPR_rpt"/>
</dbReference>
<dbReference type="Pfam" id="PF00575">
    <property type="entry name" value="S1"/>
    <property type="match status" value="4"/>
</dbReference>
<feature type="region of interest" description="Disordered" evidence="14">
    <location>
        <begin position="1518"/>
        <end position="1553"/>
    </location>
</feature>
<evidence type="ECO:0000259" key="16">
    <source>
        <dbReference type="PROSITE" id="PS50126"/>
    </source>
</evidence>
<proteinExistence type="predicted"/>
<feature type="domain" description="S1 motif" evidence="16">
    <location>
        <begin position="116"/>
        <end position="201"/>
    </location>
</feature>
<keyword evidence="5" id="KW-0677">Repeat</keyword>
<dbReference type="FunFam" id="2.40.50.140:FF:000175">
    <property type="entry name" value="Programmed cell death 11"/>
    <property type="match status" value="1"/>
</dbReference>
<evidence type="ECO:0000256" key="6">
    <source>
        <dbReference type="ARBA" id="ARBA00022843"/>
    </source>
</evidence>
<protein>
    <recommendedName>
        <fullName evidence="11">Protein RRP5 homolog</fullName>
    </recommendedName>
    <alternativeName>
        <fullName evidence="12">Programmed cell death protein 11</fullName>
    </alternativeName>
</protein>
<evidence type="ECO:0000256" key="14">
    <source>
        <dbReference type="SAM" id="MobiDB-lite"/>
    </source>
</evidence>
<dbReference type="InterPro" id="IPR003029">
    <property type="entry name" value="S1_domain"/>
</dbReference>
<dbReference type="GO" id="GO:0032040">
    <property type="term" value="C:small-subunit processome"/>
    <property type="evidence" value="ECO:0007669"/>
    <property type="project" value="TreeGrafter"/>
</dbReference>
<dbReference type="CDD" id="cd05695">
    <property type="entry name" value="S1_Rrp5_repeat_hs3"/>
    <property type="match status" value="1"/>
</dbReference>
<accession>A0A8C5NC08</accession>
<evidence type="ECO:0000256" key="10">
    <source>
        <dbReference type="ARBA" id="ARBA00062488"/>
    </source>
</evidence>
<evidence type="ECO:0000256" key="13">
    <source>
        <dbReference type="PROSITE-ProRule" id="PRU00339"/>
    </source>
</evidence>
<evidence type="ECO:0000256" key="7">
    <source>
        <dbReference type="ARBA" id="ARBA00022990"/>
    </source>
</evidence>
<evidence type="ECO:0000256" key="5">
    <source>
        <dbReference type="ARBA" id="ARBA00022737"/>
    </source>
</evidence>
<dbReference type="CDD" id="cd05694">
    <property type="entry name" value="S1_Rrp5_repeat_hs2_sc2"/>
    <property type="match status" value="1"/>
</dbReference>
<feature type="domain" description="S1 motif" evidence="16">
    <location>
        <begin position="573"/>
        <end position="642"/>
    </location>
</feature>
<organism evidence="17 18">
    <name type="scientific">Gouania willdenowi</name>
    <name type="common">Blunt-snouted clingfish</name>
    <name type="synonym">Lepadogaster willdenowi</name>
    <dbReference type="NCBI Taxonomy" id="441366"/>
    <lineage>
        <taxon>Eukaryota</taxon>
        <taxon>Metazoa</taxon>
        <taxon>Chordata</taxon>
        <taxon>Craniata</taxon>
        <taxon>Vertebrata</taxon>
        <taxon>Euteleostomi</taxon>
        <taxon>Actinopterygii</taxon>
        <taxon>Neopterygii</taxon>
        <taxon>Teleostei</taxon>
        <taxon>Neoteleostei</taxon>
        <taxon>Acanthomorphata</taxon>
        <taxon>Ovalentaria</taxon>
        <taxon>Blenniimorphae</taxon>
        <taxon>Blenniiformes</taxon>
        <taxon>Gobiesocoidei</taxon>
        <taxon>Gobiesocidae</taxon>
        <taxon>Gobiesocinae</taxon>
        <taxon>Gouania</taxon>
    </lineage>
</organism>
<dbReference type="SUPFAM" id="SSF50249">
    <property type="entry name" value="Nucleic acid-binding proteins"/>
    <property type="match status" value="9"/>
</dbReference>
<dbReference type="FunFam" id="2.40.50.140:FF:000340">
    <property type="entry name" value="Unplaced genomic scaffold supercont1.162, whole genome shotgun sequence"/>
    <property type="match status" value="1"/>
</dbReference>
<keyword evidence="7" id="KW-0007">Acetylation</keyword>
<evidence type="ECO:0000256" key="8">
    <source>
        <dbReference type="ARBA" id="ARBA00023242"/>
    </source>
</evidence>
<feature type="compositionally biased region" description="Basic and acidic residues" evidence="14">
    <location>
        <begin position="1423"/>
        <end position="1432"/>
    </location>
</feature>
<dbReference type="InterPro" id="IPR012340">
    <property type="entry name" value="NA-bd_OB-fold"/>
</dbReference>
<feature type="domain" description="S1 motif" evidence="16">
    <location>
        <begin position="219"/>
        <end position="287"/>
    </location>
</feature>
<feature type="chain" id="PRO_5034946277" description="Protein RRP5 homolog" evidence="15">
    <location>
        <begin position="17"/>
        <end position="1841"/>
    </location>
</feature>
<dbReference type="InterPro" id="IPR008847">
    <property type="entry name" value="Suf"/>
</dbReference>
<evidence type="ECO:0000313" key="17">
    <source>
        <dbReference type="Ensembl" id="ENSGWIP00000044209.1"/>
    </source>
</evidence>
<keyword evidence="6" id="KW-0832">Ubl conjugation</keyword>
<dbReference type="InterPro" id="IPR011990">
    <property type="entry name" value="TPR-like_helical_dom_sf"/>
</dbReference>
<comment type="subcellular location">
    <subcellularLocation>
        <location evidence="1">Nucleus</location>
        <location evidence="1">Nucleolus</location>
    </subcellularLocation>
</comment>
<name>A0A8C5NC08_GOUWI</name>
<feature type="region of interest" description="Disordered" evidence="14">
    <location>
        <begin position="1423"/>
        <end position="1499"/>
    </location>
</feature>
<dbReference type="SMART" id="SM00386">
    <property type="entry name" value="HAT"/>
    <property type="match status" value="6"/>
</dbReference>
<reference evidence="17" key="2">
    <citation type="submission" date="2025-08" db="UniProtKB">
        <authorList>
            <consortium name="Ensembl"/>
        </authorList>
    </citation>
    <scope>IDENTIFICATION</scope>
</reference>
<dbReference type="InterPro" id="IPR048059">
    <property type="entry name" value="Rrp5_S1_rpt_hs1_sc1"/>
</dbReference>
<feature type="region of interest" description="Disordered" evidence="14">
    <location>
        <begin position="25"/>
        <end position="48"/>
    </location>
</feature>
<keyword evidence="8" id="KW-0539">Nucleus</keyword>
<comment type="function">
    <text evidence="9">Essential for the generation of mature 18S rRNA, specifically necessary for cleavages at sites A0, 1 and 2 of the 47S precursor. Directly interacts with U3 snoRNA.</text>
</comment>
<evidence type="ECO:0000256" key="12">
    <source>
        <dbReference type="ARBA" id="ARBA00080810"/>
    </source>
</evidence>
<dbReference type="PANTHER" id="PTHR23270">
    <property type="entry name" value="PROGRAMMED CELL DEATH PROTEIN 11 PRE-RRNA PROCESSING PROTEIN RRP5"/>
    <property type="match status" value="1"/>
</dbReference>
<dbReference type="Ensembl" id="ENSGWIT00000047932.1">
    <property type="protein sequence ID" value="ENSGWIP00000044209.1"/>
    <property type="gene ID" value="ENSGWIG00000022021.1"/>
</dbReference>
<evidence type="ECO:0000313" key="18">
    <source>
        <dbReference type="Proteomes" id="UP000694680"/>
    </source>
</evidence>
<evidence type="ECO:0000256" key="3">
    <source>
        <dbReference type="ARBA" id="ARBA00022552"/>
    </source>
</evidence>
<dbReference type="CDD" id="cd05697">
    <property type="entry name" value="S1_Rrp5_repeat_hs5"/>
    <property type="match status" value="1"/>
</dbReference>
<dbReference type="GO" id="GO:0006364">
    <property type="term" value="P:rRNA processing"/>
    <property type="evidence" value="ECO:0007669"/>
    <property type="project" value="UniProtKB-KW"/>
</dbReference>
<keyword evidence="3" id="KW-0698">rRNA processing</keyword>
<feature type="repeat" description="TPR" evidence="13">
    <location>
        <begin position="1695"/>
        <end position="1728"/>
    </location>
</feature>
<keyword evidence="2" id="KW-1017">Isopeptide bond</keyword>
<dbReference type="FunFam" id="2.40.50.140:FF:000200">
    <property type="entry name" value="Programmed cell death 11"/>
    <property type="match status" value="1"/>
</dbReference>
<dbReference type="Pfam" id="PF23459">
    <property type="entry name" value="S1_RRP5"/>
    <property type="match status" value="3"/>
</dbReference>
<dbReference type="SMART" id="SM00316">
    <property type="entry name" value="S1"/>
    <property type="match status" value="13"/>
</dbReference>
<dbReference type="SUPFAM" id="SSF48452">
    <property type="entry name" value="TPR-like"/>
    <property type="match status" value="1"/>
</dbReference>
<feature type="domain" description="S1 motif" evidence="16">
    <location>
        <begin position="1236"/>
        <end position="1304"/>
    </location>
</feature>
<dbReference type="Proteomes" id="UP000694680">
    <property type="component" value="Chromosome 1"/>
</dbReference>
<gene>
    <name evidence="17" type="primary">pdcd11</name>
</gene>
<evidence type="ECO:0000256" key="9">
    <source>
        <dbReference type="ARBA" id="ARBA00059726"/>
    </source>
</evidence>
<dbReference type="PROSITE" id="PS50005">
    <property type="entry name" value="TPR"/>
    <property type="match status" value="1"/>
</dbReference>
<dbReference type="FunFam" id="2.40.50.140:FF:000103">
    <property type="entry name" value="protein RRP5 homolog"/>
    <property type="match status" value="2"/>
</dbReference>
<reference evidence="17" key="3">
    <citation type="submission" date="2025-09" db="UniProtKB">
        <authorList>
            <consortium name="Ensembl"/>
        </authorList>
    </citation>
    <scope>IDENTIFICATION</scope>
</reference>
<dbReference type="Gene3D" id="2.40.50.140">
    <property type="entry name" value="Nucleic acid-binding proteins"/>
    <property type="match status" value="8"/>
</dbReference>
<dbReference type="Gene3D" id="1.25.40.10">
    <property type="entry name" value="Tetratricopeptide repeat domain"/>
    <property type="match status" value="1"/>
</dbReference>
<dbReference type="InterPro" id="IPR003107">
    <property type="entry name" value="HAT"/>
</dbReference>
<keyword evidence="15" id="KW-0732">Signal</keyword>
<sequence length="1841" mass="204812">MLLWFFFTIFFCYVSFLKKKKKKNTNQSKMASVEEDFPRGGTKKKTTESKIVVQRPDVDNLFQTTNEEATNKRKATNKEHKKFKKQKTDGKKEEELTLNTAAKCVEILHIKNIKEGMLLLGCVKDVTDFEVTVSLPCGLQGFLSIRNICDSYTKLLSDQLDSDDAEELCSLPRVFIPGMVIRCVVAKLDTSKKGSLSIQLSINPKLVNKNLTMTTLKVGMVLSGCVESVEDHGYVIDIGVSGTKAFLPKNAIKGQQNNGEELSTGQYVTYQVEAVKNDGRVVHVSIDPSAISQACADPQQGWNLTNLLPGLLVNATIKKVTKHGLLLDFLSSFSGQVDFLHMEPGQESNYAEGVQVRACVLYVEPSTRLVGLSLRPYLTQTGTLVDPSPAAGDRIGEVVKECKMMAMHHLSGAVLELPDKTLAFVHKNHLKENNTPANENKVWARPQHTCRIMDFSPMDQIFMVSLRRSVIEKKFFRYHDLQAGQFVEGTVSVLLTNGMVVHLSDHIKGLVPRMHLSDVILKNPEKKYMEGMKVKCRVLSVEPEKKKLFLTRKKALIESTLPLILSYADARPGRVSHGHVVCVKNFGCIVRFYNNVKGLVPVRELSSEPIISPEEVFYPGQVLKTKVLHCHPEKEKMVLSFKATMEGDTDVTKPEFNCDVGEKFEAKVLKKSPRGLEVSILPDEFHAVLPTVHLSDHMSNCTMLWESLQVGDVLSDLVCCSKKQQKISFTNKPTVRWSLEDGMAAKDFSELTVGMQLIGWTMNIMSYGVFVEFPYGLVGLSPKSAMSDKFISDTKLAFQLGQTVLAKVTNLDEEKQRFLVTLRVSEVLYPEGHVQTRLVNGLRERRAVMEKLAAKEGSEPHQALVSLAVGQKLKLTMDSVTDGGATFKSDDMVGATFLATKHHIKGVNLSAGQKVSASVLHVDVMSASVHVSVLPKLVEKKKSLCEGQKCTATVQHVDKDFAVISMNNTAQLTVIQTRSHLNEVLLFESDKLKEGGTVSVEVVDPSSEEMQGLPLVSWHQAAAPPRHRTTSETQSGSRGHCFGEVLQGKVKSVQPTRIKVALEDGSTGYVHVSEVMEPEAVNVGSFPTSSVKVGCDVTVRVIGGREASNKKFLPFSHPKFKYTIPELTLIPSKLDKSVAIKGKTASEKLTGHKVGDEITCFVSKFHPDKKSLEVTTDLYKTWTIDLLAMITNPKDASHPEKLYKLGKAVRAKVVEVVVKPPRFVLSLTGVHKLEKGSCSLGLITNVLPQAGLQVKLPFGGTGFVCVTDVADAYKPNPLEAFSKDQLLRFYLLGCKNDKWQLSLRPSRLNPQQAKPAKDPEVLSAEELTVGQTIRGYVKSVGEHGIFIRLSSCITGRARLQQSTKYFVTSAKVISDHLALSSLLTTKVCSIDKGEGLVDLSLLTEDTSKPDILPESLGLPLRLVGDEKKEREAKKTKKRSRPKSKETEKDAPSPKKKKKTKKVKTDDNDSGVEVYFREEEDKDVKTDAEKQVPSSSAAPSRLQVAAGFSWDVGLSSLKPASTAKAEDSSDDEEHEEGPKSLKKSRHELEKEKKAAEKALVQREAELMDPNLRPEDAAAFERLLLASPNSSLLWLQFMAHHLQATQIEQARAVAERALKTISFREEQEKLNVWVALLNLENMYGTEESIKKVFDRAVQFCEPVLVYQQLADIYTKSDKTKEAESLYKTMVKRFRQNKAVWISYGTFLLQQGQSDAANSLLQRALKSLPSKESVDVITRFAQLEFRYGDADKGRNMLDKVLTSYPKRTDLWSVFIDLTVKHGTQKDVRALFDRVIHLSVSTKKIKFFFKRYLEYEKKHGDSQSVQAVKEKAMEFVEAKGTEAAE</sequence>
<feature type="domain" description="S1 motif" evidence="16">
    <location>
        <begin position="754"/>
        <end position="823"/>
    </location>
</feature>
<dbReference type="CDD" id="cd05693">
    <property type="entry name" value="S1_Rrp5_repeat_hs1_sc1"/>
    <property type="match status" value="1"/>
</dbReference>
<dbReference type="PANTHER" id="PTHR23270:SF10">
    <property type="entry name" value="PROTEIN RRP5 HOMOLOG"/>
    <property type="match status" value="1"/>
</dbReference>